<keyword evidence="3" id="KW-1185">Reference proteome</keyword>
<dbReference type="STRING" id="1449350.OCH239_00285"/>
<organism evidence="2 3">
    <name type="scientific">Roseivivax halodurans JCM 10272</name>
    <dbReference type="NCBI Taxonomy" id="1449350"/>
    <lineage>
        <taxon>Bacteria</taxon>
        <taxon>Pseudomonadati</taxon>
        <taxon>Pseudomonadota</taxon>
        <taxon>Alphaproteobacteria</taxon>
        <taxon>Rhodobacterales</taxon>
        <taxon>Roseobacteraceae</taxon>
        <taxon>Roseivivax</taxon>
    </lineage>
</organism>
<evidence type="ECO:0000313" key="3">
    <source>
        <dbReference type="Proteomes" id="UP000022447"/>
    </source>
</evidence>
<proteinExistence type="predicted"/>
<evidence type="ECO:0008006" key="4">
    <source>
        <dbReference type="Google" id="ProtNLM"/>
    </source>
</evidence>
<dbReference type="eggNOG" id="ENOG5030CQF">
    <property type="taxonomic scope" value="Bacteria"/>
</dbReference>
<comment type="caution">
    <text evidence="2">The sequence shown here is derived from an EMBL/GenBank/DDBJ whole genome shotgun (WGS) entry which is preliminary data.</text>
</comment>
<dbReference type="EMBL" id="JALZ01000001">
    <property type="protein sequence ID" value="ETX16702.1"/>
    <property type="molecule type" value="Genomic_DNA"/>
</dbReference>
<dbReference type="AlphaFoldDB" id="X7EL90"/>
<reference evidence="2 3" key="1">
    <citation type="submission" date="2014-01" db="EMBL/GenBank/DDBJ databases">
        <title>Roseivivax halodurans JCM 10272 Genome Sequencing.</title>
        <authorList>
            <person name="Lai Q."/>
            <person name="Li G."/>
            <person name="Shao Z."/>
        </authorList>
    </citation>
    <scope>NUCLEOTIDE SEQUENCE [LARGE SCALE GENOMIC DNA]</scope>
    <source>
        <strain evidence="2 3">JCM 10272</strain>
    </source>
</reference>
<protein>
    <recommendedName>
        <fullName evidence="4">Tetratricopeptide repeat protein</fullName>
    </recommendedName>
</protein>
<feature type="compositionally biased region" description="Basic and acidic residues" evidence="1">
    <location>
        <begin position="551"/>
        <end position="560"/>
    </location>
</feature>
<gene>
    <name evidence="2" type="ORF">OCH239_00285</name>
</gene>
<feature type="region of interest" description="Disordered" evidence="1">
    <location>
        <begin position="543"/>
        <end position="583"/>
    </location>
</feature>
<evidence type="ECO:0000313" key="2">
    <source>
        <dbReference type="EMBL" id="ETX16702.1"/>
    </source>
</evidence>
<accession>X7EL90</accession>
<sequence length="583" mass="61847">MAGPNPLPYPGPRMVGPEIPAPSPVAPVPSAIPDLGLSAFGATDFVETRAGLIADLAPDGEPDASATLDLAALHVAQGLHSDALSFLGSVAVTDRSDRLRRDALRRIAHVLGDIGEAPSAELPSDWPLGPLLDLLEAPEADNSSEMLAGAVAALDILPPVLRAQALPRLLAYTVEREDWREAHDLATRFENHPGIADGSAFHYLLGQVGEAGGEHVAAFDAYRRAALGRDAFAQRARLALVDLGLRTETLRPEEAAELLTQAATLWRGDEIGRATLEALAEARLAAGDRAGAVMALAEVFRAHPRSFAAQKARRRAVSLLEEIYDAGTAGEISLGAFAELHQNLAADLRFEAAFHAEAERFAGHLLALGMTAAAAREFGTLADFVEVAAEVDPAEDEPARRARLRLREAEALIAGGRIDAAAAILAAGPGDLEPALRPRFDALRSEVLLASGDADALLQTSPAPDLLRLKADALYDDGQWGRASDFYAELWEAEGAIGPSLAPRMVLAAHRAGLPRQVERILAALPTLEETPAWAEIAREVANPAEPSSPLRREAVRRQIDSAAQVADRSGRMRAEGVDEPEL</sequence>
<dbReference type="Proteomes" id="UP000022447">
    <property type="component" value="Unassembled WGS sequence"/>
</dbReference>
<name>X7EL90_9RHOB</name>
<evidence type="ECO:0000256" key="1">
    <source>
        <dbReference type="SAM" id="MobiDB-lite"/>
    </source>
</evidence>